<keyword evidence="2 4" id="KW-0808">Transferase</keyword>
<protein>
    <submittedName>
        <fullName evidence="4">Serine palmitoyltransferase</fullName>
    </submittedName>
</protein>
<dbReference type="InterPro" id="IPR015424">
    <property type="entry name" value="PyrdxlP-dep_Trfase"/>
</dbReference>
<dbReference type="EMBL" id="OBML01000005">
    <property type="protein sequence ID" value="SOC07401.1"/>
    <property type="molecule type" value="Genomic_DNA"/>
</dbReference>
<dbReference type="Proteomes" id="UP000219331">
    <property type="component" value="Unassembled WGS sequence"/>
</dbReference>
<dbReference type="InterPro" id="IPR015422">
    <property type="entry name" value="PyrdxlP-dep_Trfase_small"/>
</dbReference>
<dbReference type="SUPFAM" id="SSF53383">
    <property type="entry name" value="PLP-dependent transferases"/>
    <property type="match status" value="1"/>
</dbReference>
<evidence type="ECO:0000256" key="2">
    <source>
        <dbReference type="ARBA" id="ARBA00022679"/>
    </source>
</evidence>
<evidence type="ECO:0000313" key="5">
    <source>
        <dbReference type="Proteomes" id="UP000219331"/>
    </source>
</evidence>
<gene>
    <name evidence="4" type="ORF">SAMN05421512_105361</name>
</gene>
<dbReference type="GO" id="GO:0030170">
    <property type="term" value="F:pyridoxal phosphate binding"/>
    <property type="evidence" value="ECO:0007669"/>
    <property type="project" value="InterPro"/>
</dbReference>
<evidence type="ECO:0000313" key="4">
    <source>
        <dbReference type="EMBL" id="SOC07401.1"/>
    </source>
</evidence>
<evidence type="ECO:0000256" key="1">
    <source>
        <dbReference type="ARBA" id="ARBA00001933"/>
    </source>
</evidence>
<dbReference type="Gene3D" id="3.40.640.10">
    <property type="entry name" value="Type I PLP-dependent aspartate aminotransferase-like (Major domain)"/>
    <property type="match status" value="1"/>
</dbReference>
<dbReference type="PANTHER" id="PTHR13693">
    <property type="entry name" value="CLASS II AMINOTRANSFERASE/8-AMINO-7-OXONONANOATE SYNTHASE"/>
    <property type="match status" value="1"/>
</dbReference>
<proteinExistence type="predicted"/>
<dbReference type="PANTHER" id="PTHR13693:SF3">
    <property type="entry name" value="LD36009P"/>
    <property type="match status" value="1"/>
</dbReference>
<comment type="cofactor">
    <cofactor evidence="1">
        <name>pyridoxal 5'-phosphate</name>
        <dbReference type="ChEBI" id="CHEBI:597326"/>
    </cofactor>
</comment>
<evidence type="ECO:0000259" key="3">
    <source>
        <dbReference type="Pfam" id="PF00155"/>
    </source>
</evidence>
<name>A0A285SHX6_9HYPH</name>
<sequence length="413" mass="45211">MKPDRPSFSVVAERRFRLAGKAIIEQHNPYFLPVDQQREICERNGIPFISFAHYDYLGLSNHPDVIEAASTELHRLGTGVGASRLVGGERAGHRAFERELADFLGVGDVMSLVSGYLVNVSLINFLMGPRDLVLIDELAHNSIFVGAKNGRYDHRVFNHNDLDDLERQLEEVRGQYRNVLIVVEGLYSMDGDIPDLPRLVEMKEAHDAWLLVDEAHSYGVLGATGRGLCEHFDIDPRRIELTVGTLSKSFVSSGGFICAEQGVIDWLRFTLPGFVYSVGLSPATLGSAHGALTQLKAEPQRVTRLHENSLYFRDHARSMGLNTGPAIGCGVVPILFSSPMQTMIASQALLEQGVYAPPIVQIGVPKDQPRIRFFLSAAHTREQMDKAIAIAAAVAHGEVAVPAGLQQQAVAGA</sequence>
<dbReference type="CDD" id="cd06454">
    <property type="entry name" value="KBL_like"/>
    <property type="match status" value="1"/>
</dbReference>
<accession>A0A285SHX6</accession>
<keyword evidence="5" id="KW-1185">Reference proteome</keyword>
<reference evidence="4 5" key="1">
    <citation type="submission" date="2017-08" db="EMBL/GenBank/DDBJ databases">
        <authorList>
            <person name="de Groot N.N."/>
        </authorList>
    </citation>
    <scope>NUCLEOTIDE SEQUENCE [LARGE SCALE GENOMIC DNA]</scope>
    <source>
        <strain evidence="4 5">USBA 352</strain>
    </source>
</reference>
<dbReference type="Pfam" id="PF00155">
    <property type="entry name" value="Aminotran_1_2"/>
    <property type="match status" value="1"/>
</dbReference>
<dbReference type="InterPro" id="IPR015421">
    <property type="entry name" value="PyrdxlP-dep_Trfase_major"/>
</dbReference>
<dbReference type="Gene3D" id="3.90.1150.10">
    <property type="entry name" value="Aspartate Aminotransferase, domain 1"/>
    <property type="match status" value="1"/>
</dbReference>
<organism evidence="4 5">
    <name type="scientific">Stappia indica</name>
    <dbReference type="NCBI Taxonomy" id="538381"/>
    <lineage>
        <taxon>Bacteria</taxon>
        <taxon>Pseudomonadati</taxon>
        <taxon>Pseudomonadota</taxon>
        <taxon>Alphaproteobacteria</taxon>
        <taxon>Hyphomicrobiales</taxon>
        <taxon>Stappiaceae</taxon>
        <taxon>Stappia</taxon>
    </lineage>
</organism>
<dbReference type="STRING" id="538381.GCA_001696535_01859"/>
<dbReference type="GO" id="GO:0016740">
    <property type="term" value="F:transferase activity"/>
    <property type="evidence" value="ECO:0007669"/>
    <property type="project" value="UniProtKB-KW"/>
</dbReference>
<dbReference type="RefSeq" id="WP_097174981.1">
    <property type="nucleotide sequence ID" value="NZ_JAJGNR010000004.1"/>
</dbReference>
<dbReference type="AlphaFoldDB" id="A0A285SHX6"/>
<dbReference type="OrthoDB" id="9807157at2"/>
<dbReference type="InterPro" id="IPR050087">
    <property type="entry name" value="AON_synthase_class-II"/>
</dbReference>
<feature type="domain" description="Aminotransferase class I/classII large" evidence="3">
    <location>
        <begin position="48"/>
        <end position="388"/>
    </location>
</feature>
<dbReference type="InterPro" id="IPR004839">
    <property type="entry name" value="Aminotransferase_I/II_large"/>
</dbReference>